<evidence type="ECO:0000313" key="3">
    <source>
        <dbReference type="Proteomes" id="UP001354971"/>
    </source>
</evidence>
<dbReference type="Pfam" id="PF13469">
    <property type="entry name" value="Sulfotransfer_3"/>
    <property type="match status" value="1"/>
</dbReference>
<dbReference type="InterPro" id="IPR026634">
    <property type="entry name" value="TPST-like"/>
</dbReference>
<dbReference type="SUPFAM" id="SSF52540">
    <property type="entry name" value="P-loop containing nucleoside triphosphate hydrolases"/>
    <property type="match status" value="1"/>
</dbReference>
<dbReference type="RefSeq" id="WP_330197758.1">
    <property type="nucleotide sequence ID" value="NZ_JAZDRP010000001.1"/>
</dbReference>
<gene>
    <name evidence="2" type="ORF">V0U79_01870</name>
</gene>
<dbReference type="EMBL" id="JAZDRP010000001">
    <property type="protein sequence ID" value="MEE2525095.1"/>
    <property type="molecule type" value="Genomic_DNA"/>
</dbReference>
<comment type="caution">
    <text evidence="2">The sequence shown here is derived from an EMBL/GenBank/DDBJ whole genome shotgun (WGS) entry which is preliminary data.</text>
</comment>
<reference evidence="2 3" key="1">
    <citation type="submission" date="2024-01" db="EMBL/GenBank/DDBJ databases">
        <title>Hyphobacterium bacterium isolated from marine sediment.</title>
        <authorList>
            <person name="Zhao S."/>
        </authorList>
    </citation>
    <scope>NUCLEOTIDE SEQUENCE [LARGE SCALE GENOMIC DNA]</scope>
    <source>
        <strain evidence="3">HN65</strain>
    </source>
</reference>
<dbReference type="InterPro" id="IPR027417">
    <property type="entry name" value="P-loop_NTPase"/>
</dbReference>
<name>A0ABU7LME1_9PROT</name>
<protein>
    <submittedName>
        <fullName evidence="2">Sulfotransferase</fullName>
    </submittedName>
</protein>
<keyword evidence="1" id="KW-0808">Transferase</keyword>
<dbReference type="Gene3D" id="3.40.50.300">
    <property type="entry name" value="P-loop containing nucleotide triphosphate hydrolases"/>
    <property type="match status" value="1"/>
</dbReference>
<dbReference type="SUPFAM" id="SSF48452">
    <property type="entry name" value="TPR-like"/>
    <property type="match status" value="1"/>
</dbReference>
<dbReference type="PANTHER" id="PTHR12788">
    <property type="entry name" value="PROTEIN-TYROSINE SULFOTRANSFERASE 2"/>
    <property type="match status" value="1"/>
</dbReference>
<organism evidence="2 3">
    <name type="scientific">Hyphobacterium lacteum</name>
    <dbReference type="NCBI Taxonomy" id="3116575"/>
    <lineage>
        <taxon>Bacteria</taxon>
        <taxon>Pseudomonadati</taxon>
        <taxon>Pseudomonadota</taxon>
        <taxon>Alphaproteobacteria</taxon>
        <taxon>Maricaulales</taxon>
        <taxon>Maricaulaceae</taxon>
        <taxon>Hyphobacterium</taxon>
    </lineage>
</organism>
<sequence>MTVVIEETLKSLPRLLSRGDWTGARHMAADALRAAPGHPDLNAFAAFIALRMDDRDSAIDYARTAAKAGNTSPRATAQAANILAQLRLFDKALKAARALDLQTVRDPVVLDQAGAAFTACEAHEEAEHAYRLLVALAPGNPQCLFNLAAAQRFTGKSDEAACNFDQVIAAQPGRGEAWYARALIRKATPSDNRVDRIRKVLSQGKALPGMERASLAFALGKELEDIGRYDEAFEAWGIGARLMRELRPYSPSSEIQAIDETVRQWAGAKQTRKDAGLAPVFIVSLPRSGSTLVDRILSSHPSVTSLGETEDFIVSLLGAPEMAGAHDAVTLARKTAEVDIEKVGQRYREALLKRGHKTGVVIDKTPTNFLYAGLIAEALPEARIIHVTRDPRDSAIATYKTLFRDRYFWSYDIGHIADYVVAKTRLTEHWCTNWPERMVTLSYEDLVASTEAEARRLVAAIGLEWNAACLDFAANRTAVSTASADQVRQPVYDSSVGYWKNFEHHLEPAIEIFTAAGLV</sequence>
<evidence type="ECO:0000256" key="1">
    <source>
        <dbReference type="ARBA" id="ARBA00022679"/>
    </source>
</evidence>
<dbReference type="Gene3D" id="1.25.40.10">
    <property type="entry name" value="Tetratricopeptide repeat domain"/>
    <property type="match status" value="2"/>
</dbReference>
<dbReference type="Proteomes" id="UP001354971">
    <property type="component" value="Unassembled WGS sequence"/>
</dbReference>
<keyword evidence="3" id="KW-1185">Reference proteome</keyword>
<evidence type="ECO:0000313" key="2">
    <source>
        <dbReference type="EMBL" id="MEE2525095.1"/>
    </source>
</evidence>
<accession>A0ABU7LME1</accession>
<dbReference type="InterPro" id="IPR011990">
    <property type="entry name" value="TPR-like_helical_dom_sf"/>
</dbReference>
<dbReference type="PANTHER" id="PTHR12788:SF10">
    <property type="entry name" value="PROTEIN-TYROSINE SULFOTRANSFERASE"/>
    <property type="match status" value="1"/>
</dbReference>
<proteinExistence type="predicted"/>